<evidence type="ECO:0000256" key="3">
    <source>
        <dbReference type="ARBA" id="ARBA00011738"/>
    </source>
</evidence>
<evidence type="ECO:0000256" key="7">
    <source>
        <dbReference type="ARBA" id="ARBA00022946"/>
    </source>
</evidence>
<dbReference type="EMBL" id="JALJOT010000005">
    <property type="protein sequence ID" value="KAK9914787.1"/>
    <property type="molecule type" value="Genomic_DNA"/>
</dbReference>
<keyword evidence="10" id="KW-0443">Lipid metabolism</keyword>
<proteinExistence type="inferred from homology"/>
<dbReference type="InterPro" id="IPR005067">
    <property type="entry name" value="Fatty_acid_desaturase-2"/>
</dbReference>
<sequence>MPYGLRASAVKFTQSETQREMTMLGLGTVLQRPSTSSNISTQTFSPRAPRRLACRVQPCAALVTDTPRPKIIGNSNGNGTVGQNGPTIIDGQTLHSISSHQLDLLRSMDKYMESTVLPILKDVNLCWQPTDFLPDSSSPDFADQVVELRKRTDNLPDDYLVVLVGDMITEEALPTYMAMLNTLDGVRDETGAAPTPWGRWTRQWTAEENRHGDLMNKYCYLSGRVNMKAIEKTIQNLIGSGMDPKTQNNPYYGFIYTSFQERATKISHGNTAAHAAEYGDKQLGRICAAIAGDEARHEKAYIKITDEIFRLDPSGAVIAFSDMMRKQIVMPAHLMSDNEHSTNNGRNLFKDFSAVAQATGTYTGKDYVDIMEFLMKHWKIAELQGLSPQAQKAQEDVQSLLTKFKRLTDRQERIMKSKPVVQTQFSWIFNREVPVIMV</sequence>
<evidence type="ECO:0000256" key="4">
    <source>
        <dbReference type="ARBA" id="ARBA00022516"/>
    </source>
</evidence>
<accession>A0ABR2YST9</accession>
<comment type="subunit">
    <text evidence="3">Homodimer.</text>
</comment>
<comment type="caution">
    <text evidence="12">The sequence shown here is derived from an EMBL/GenBank/DDBJ whole genome shotgun (WGS) entry which is preliminary data.</text>
</comment>
<comment type="cofactor">
    <cofactor evidence="1">
        <name>Fe(2+)</name>
        <dbReference type="ChEBI" id="CHEBI:29033"/>
    </cofactor>
</comment>
<organism evidence="12 13">
    <name type="scientific">Coccomyxa subellipsoidea</name>
    <dbReference type="NCBI Taxonomy" id="248742"/>
    <lineage>
        <taxon>Eukaryota</taxon>
        <taxon>Viridiplantae</taxon>
        <taxon>Chlorophyta</taxon>
        <taxon>core chlorophytes</taxon>
        <taxon>Trebouxiophyceae</taxon>
        <taxon>Trebouxiophyceae incertae sedis</taxon>
        <taxon>Coccomyxaceae</taxon>
        <taxon>Coccomyxa</taxon>
    </lineage>
</organism>
<evidence type="ECO:0000256" key="2">
    <source>
        <dbReference type="ARBA" id="ARBA00008749"/>
    </source>
</evidence>
<dbReference type="Pfam" id="PF03405">
    <property type="entry name" value="FA_desaturase_2"/>
    <property type="match status" value="1"/>
</dbReference>
<reference evidence="12 13" key="1">
    <citation type="journal article" date="2024" name="Nat. Commun.">
        <title>Phylogenomics reveals the evolutionary origins of lichenization in chlorophyte algae.</title>
        <authorList>
            <person name="Puginier C."/>
            <person name="Libourel C."/>
            <person name="Otte J."/>
            <person name="Skaloud P."/>
            <person name="Haon M."/>
            <person name="Grisel S."/>
            <person name="Petersen M."/>
            <person name="Berrin J.G."/>
            <person name="Delaux P.M."/>
            <person name="Dal Grande F."/>
            <person name="Keller J."/>
        </authorList>
    </citation>
    <scope>NUCLEOTIDE SEQUENCE [LARGE SCALE GENOMIC DNA]</scope>
    <source>
        <strain evidence="12 13">SAG 216-7</strain>
    </source>
</reference>
<evidence type="ECO:0000256" key="9">
    <source>
        <dbReference type="ARBA" id="ARBA00023004"/>
    </source>
</evidence>
<dbReference type="Proteomes" id="UP001491310">
    <property type="component" value="Unassembled WGS sequence"/>
</dbReference>
<dbReference type="PANTHER" id="PTHR31155:SF9">
    <property type="entry name" value="STEAROYL-[ACYL-CARRIER-PROTEIN] 9-DESATURASE 7, CHLOROPLASTIC"/>
    <property type="match status" value="1"/>
</dbReference>
<evidence type="ECO:0000256" key="8">
    <source>
        <dbReference type="ARBA" id="ARBA00023002"/>
    </source>
</evidence>
<protein>
    <submittedName>
        <fullName evidence="12">Uncharacterized protein</fullName>
    </submittedName>
</protein>
<name>A0ABR2YST9_9CHLO</name>
<evidence type="ECO:0000313" key="13">
    <source>
        <dbReference type="Proteomes" id="UP001491310"/>
    </source>
</evidence>
<dbReference type="Gene3D" id="1.10.620.20">
    <property type="entry name" value="Ribonucleotide Reductase, subunit A"/>
    <property type="match status" value="1"/>
</dbReference>
<dbReference type="InterPro" id="IPR012348">
    <property type="entry name" value="RNR-like"/>
</dbReference>
<evidence type="ECO:0000256" key="1">
    <source>
        <dbReference type="ARBA" id="ARBA00001954"/>
    </source>
</evidence>
<dbReference type="SUPFAM" id="SSF47240">
    <property type="entry name" value="Ferritin-like"/>
    <property type="match status" value="1"/>
</dbReference>
<keyword evidence="8" id="KW-0560">Oxidoreductase</keyword>
<keyword evidence="9" id="KW-0408">Iron</keyword>
<comment type="similarity">
    <text evidence="2">Belongs to the fatty acid desaturase type 2 family.</text>
</comment>
<evidence type="ECO:0000256" key="11">
    <source>
        <dbReference type="ARBA" id="ARBA00023160"/>
    </source>
</evidence>
<gene>
    <name evidence="12" type="ORF">WJX75_000515</name>
</gene>
<keyword evidence="5" id="KW-0479">Metal-binding</keyword>
<keyword evidence="13" id="KW-1185">Reference proteome</keyword>
<dbReference type="CDD" id="cd01050">
    <property type="entry name" value="Acyl_ACP_Desat"/>
    <property type="match status" value="1"/>
</dbReference>
<evidence type="ECO:0000256" key="6">
    <source>
        <dbReference type="ARBA" id="ARBA00022832"/>
    </source>
</evidence>
<dbReference type="InterPro" id="IPR009078">
    <property type="entry name" value="Ferritin-like_SF"/>
</dbReference>
<evidence type="ECO:0000256" key="10">
    <source>
        <dbReference type="ARBA" id="ARBA00023098"/>
    </source>
</evidence>
<dbReference type="PANTHER" id="PTHR31155">
    <property type="entry name" value="ACYL- ACYL-CARRIER-PROTEIN DESATURASE-RELATED"/>
    <property type="match status" value="1"/>
</dbReference>
<keyword evidence="4" id="KW-0444">Lipid biosynthesis</keyword>
<evidence type="ECO:0000256" key="5">
    <source>
        <dbReference type="ARBA" id="ARBA00022723"/>
    </source>
</evidence>
<keyword evidence="11" id="KW-0275">Fatty acid biosynthesis</keyword>
<evidence type="ECO:0000313" key="12">
    <source>
        <dbReference type="EMBL" id="KAK9914787.1"/>
    </source>
</evidence>
<keyword evidence="6" id="KW-0276">Fatty acid metabolism</keyword>
<keyword evidence="7" id="KW-0809">Transit peptide</keyword>